<dbReference type="SUPFAM" id="SSF144232">
    <property type="entry name" value="HIT/MYND zinc finger-like"/>
    <property type="match status" value="1"/>
</dbReference>
<evidence type="ECO:0000259" key="5">
    <source>
        <dbReference type="PROSITE" id="PS50865"/>
    </source>
</evidence>
<keyword evidence="3" id="KW-0862">Zinc</keyword>
<dbReference type="PROSITE" id="PS50865">
    <property type="entry name" value="ZF_MYND_2"/>
    <property type="match status" value="1"/>
</dbReference>
<evidence type="ECO:0000256" key="3">
    <source>
        <dbReference type="ARBA" id="ARBA00022833"/>
    </source>
</evidence>
<dbReference type="HOGENOM" id="CLU_069197_0_0_1"/>
<reference evidence="6 7" key="1">
    <citation type="journal article" date="2012" name="PLoS Pathog.">
        <title>Diverse lifestyles and strategies of plant pathogenesis encoded in the genomes of eighteen Dothideomycetes fungi.</title>
        <authorList>
            <person name="Ohm R.A."/>
            <person name="Feau N."/>
            <person name="Henrissat B."/>
            <person name="Schoch C.L."/>
            <person name="Horwitz B.A."/>
            <person name="Barry K.W."/>
            <person name="Condon B.J."/>
            <person name="Copeland A.C."/>
            <person name="Dhillon B."/>
            <person name="Glaser F."/>
            <person name="Hesse C.N."/>
            <person name="Kosti I."/>
            <person name="LaButti K."/>
            <person name="Lindquist E.A."/>
            <person name="Lucas S."/>
            <person name="Salamov A.A."/>
            <person name="Bradshaw R.E."/>
            <person name="Ciuffetti L."/>
            <person name="Hamelin R.C."/>
            <person name="Kema G.H.J."/>
            <person name="Lawrence C."/>
            <person name="Scott J.A."/>
            <person name="Spatafora J.W."/>
            <person name="Turgeon B.G."/>
            <person name="de Wit P.J.G.M."/>
            <person name="Zhong S."/>
            <person name="Goodwin S.B."/>
            <person name="Grigoriev I.V."/>
        </authorList>
    </citation>
    <scope>NUCLEOTIDE SEQUENCE [LARGE SCALE GENOMIC DNA]</scope>
    <source>
        <strain evidence="7">C5 / ATCC 48332 / race O</strain>
    </source>
</reference>
<gene>
    <name evidence="6" type="ORF">COCHEDRAFT_1184734</name>
</gene>
<evidence type="ECO:0000313" key="7">
    <source>
        <dbReference type="Proteomes" id="UP000016936"/>
    </source>
</evidence>
<keyword evidence="7" id="KW-1185">Reference proteome</keyword>
<dbReference type="InterPro" id="IPR002893">
    <property type="entry name" value="Znf_MYND"/>
</dbReference>
<dbReference type="OMA" id="EHLAINE"/>
<keyword evidence="1" id="KW-0479">Metal-binding</keyword>
<dbReference type="EMBL" id="KB445582">
    <property type="protein sequence ID" value="EMD87567.1"/>
    <property type="molecule type" value="Genomic_DNA"/>
</dbReference>
<feature type="domain" description="MYND-type" evidence="5">
    <location>
        <begin position="9"/>
        <end position="49"/>
    </location>
</feature>
<dbReference type="OrthoDB" id="432970at2759"/>
<evidence type="ECO:0000313" key="6">
    <source>
        <dbReference type="EMBL" id="EMD87567.1"/>
    </source>
</evidence>
<dbReference type="Proteomes" id="UP000016936">
    <property type="component" value="Unassembled WGS sequence"/>
</dbReference>
<dbReference type="STRING" id="701091.M2UHZ6"/>
<dbReference type="AlphaFoldDB" id="M2UHZ6"/>
<proteinExistence type="predicted"/>
<dbReference type="Gene3D" id="6.10.140.2220">
    <property type="match status" value="1"/>
</dbReference>
<dbReference type="eggNOG" id="ENOG502SMB7">
    <property type="taxonomic scope" value="Eukaryota"/>
</dbReference>
<keyword evidence="2 4" id="KW-0863">Zinc-finger</keyword>
<dbReference type="Pfam" id="PF01753">
    <property type="entry name" value="zf-MYND"/>
    <property type="match status" value="1"/>
</dbReference>
<evidence type="ECO:0000256" key="2">
    <source>
        <dbReference type="ARBA" id="ARBA00022771"/>
    </source>
</evidence>
<reference evidence="7" key="2">
    <citation type="journal article" date="2013" name="PLoS Genet.">
        <title>Comparative genome structure, secondary metabolite, and effector coding capacity across Cochliobolus pathogens.</title>
        <authorList>
            <person name="Condon B.J."/>
            <person name="Leng Y."/>
            <person name="Wu D."/>
            <person name="Bushley K.E."/>
            <person name="Ohm R.A."/>
            <person name="Otillar R."/>
            <person name="Martin J."/>
            <person name="Schackwitz W."/>
            <person name="Grimwood J."/>
            <person name="MohdZainudin N."/>
            <person name="Xue C."/>
            <person name="Wang R."/>
            <person name="Manning V.A."/>
            <person name="Dhillon B."/>
            <person name="Tu Z.J."/>
            <person name="Steffenson B.J."/>
            <person name="Salamov A."/>
            <person name="Sun H."/>
            <person name="Lowry S."/>
            <person name="LaButti K."/>
            <person name="Han J."/>
            <person name="Copeland A."/>
            <person name="Lindquist E."/>
            <person name="Barry K."/>
            <person name="Schmutz J."/>
            <person name="Baker S.E."/>
            <person name="Ciuffetti L.M."/>
            <person name="Grigoriev I.V."/>
            <person name="Zhong S."/>
            <person name="Turgeon B.G."/>
        </authorList>
    </citation>
    <scope>NUCLEOTIDE SEQUENCE [LARGE SCALE GENOMIC DNA]</scope>
    <source>
        <strain evidence="7">C5 / ATCC 48332 / race O</strain>
    </source>
</reference>
<sequence length="353" mass="40762">MACEIQKICVVCGKSATSRCPDCKSDTYSRYYCGKSCQKTDWPKHKEACQGTRDQRLEKKLERIADILEQVYYDFRKNTWDTSVATVMVRDDCVEVYPNDSEERSMFVKFPEHLAINEQTRNAILCAASCNEPLAYLNEMVIAVLKGMDVKVEEFKVFIRKIQRKVVFRYGSGLALDMSVYAHETLRITVPGQQWIIDITGAQLGVRKTLWTWKDYKKEYHAKPEIAYPLGTNKVLIRALSSTQGLQGTCLTVKQMAADTLNTAIREWTDNHQSIAAMILKDEHGYKEAKLSLLNSMDVAVRSFVETNRFETEFRIAKEYDRRYPVRELQEISAITEEYSKDLIEKFLTKKSK</sequence>
<evidence type="ECO:0000256" key="1">
    <source>
        <dbReference type="ARBA" id="ARBA00022723"/>
    </source>
</evidence>
<organism evidence="6 7">
    <name type="scientific">Cochliobolus heterostrophus (strain C5 / ATCC 48332 / race O)</name>
    <name type="common">Southern corn leaf blight fungus</name>
    <name type="synonym">Bipolaris maydis</name>
    <dbReference type="NCBI Taxonomy" id="701091"/>
    <lineage>
        <taxon>Eukaryota</taxon>
        <taxon>Fungi</taxon>
        <taxon>Dikarya</taxon>
        <taxon>Ascomycota</taxon>
        <taxon>Pezizomycotina</taxon>
        <taxon>Dothideomycetes</taxon>
        <taxon>Pleosporomycetidae</taxon>
        <taxon>Pleosporales</taxon>
        <taxon>Pleosporineae</taxon>
        <taxon>Pleosporaceae</taxon>
        <taxon>Bipolaris</taxon>
    </lineage>
</organism>
<evidence type="ECO:0000256" key="4">
    <source>
        <dbReference type="PROSITE-ProRule" id="PRU00134"/>
    </source>
</evidence>
<protein>
    <recommendedName>
        <fullName evidence="5">MYND-type domain-containing protein</fullName>
    </recommendedName>
</protein>
<name>M2UHZ6_COCH5</name>
<accession>M2UHZ6</accession>
<dbReference type="GO" id="GO:0008270">
    <property type="term" value="F:zinc ion binding"/>
    <property type="evidence" value="ECO:0007669"/>
    <property type="project" value="UniProtKB-KW"/>
</dbReference>